<keyword evidence="2" id="KW-1185">Reference proteome</keyword>
<gene>
    <name evidence="1" type="ORF">OG913_19210</name>
</gene>
<accession>A0ABZ1T147</accession>
<protein>
    <submittedName>
        <fullName evidence="1">Uncharacterized protein</fullName>
    </submittedName>
</protein>
<evidence type="ECO:0000313" key="1">
    <source>
        <dbReference type="EMBL" id="WUP79034.1"/>
    </source>
</evidence>
<evidence type="ECO:0000313" key="2">
    <source>
        <dbReference type="Proteomes" id="UP001432011"/>
    </source>
</evidence>
<reference evidence="1" key="1">
    <citation type="submission" date="2022-10" db="EMBL/GenBank/DDBJ databases">
        <title>The complete genomes of actinobacterial strains from the NBC collection.</title>
        <authorList>
            <person name="Joergensen T.S."/>
            <person name="Alvarez Arevalo M."/>
            <person name="Sterndorff E.B."/>
            <person name="Faurdal D."/>
            <person name="Vuksanovic O."/>
            <person name="Mourched A.-S."/>
            <person name="Charusanti P."/>
            <person name="Shaw S."/>
            <person name="Blin K."/>
            <person name="Weber T."/>
        </authorList>
    </citation>
    <scope>NUCLEOTIDE SEQUENCE</scope>
    <source>
        <strain evidence="1">NBC_00254</strain>
    </source>
</reference>
<sequence length="58" mass="6080">MDLAAVYLSTGHHLEAAEEALPGLDDDAADGFTTLDEIDAAEEAARLHADIRSALEGN</sequence>
<name>A0ABZ1T147_9ACTN</name>
<dbReference type="RefSeq" id="WP_222709735.1">
    <property type="nucleotide sequence ID" value="NZ_CP108085.1"/>
</dbReference>
<dbReference type="EMBL" id="CP108085">
    <property type="protein sequence ID" value="WUP79034.1"/>
    <property type="molecule type" value="Genomic_DNA"/>
</dbReference>
<organism evidence="1 2">
    <name type="scientific">Microbispora hainanensis</name>
    <dbReference type="NCBI Taxonomy" id="568844"/>
    <lineage>
        <taxon>Bacteria</taxon>
        <taxon>Bacillati</taxon>
        <taxon>Actinomycetota</taxon>
        <taxon>Actinomycetes</taxon>
        <taxon>Streptosporangiales</taxon>
        <taxon>Streptosporangiaceae</taxon>
        <taxon>Microbispora</taxon>
    </lineage>
</organism>
<dbReference type="Proteomes" id="UP001432011">
    <property type="component" value="Chromosome"/>
</dbReference>
<proteinExistence type="predicted"/>